<dbReference type="InterPro" id="IPR008139">
    <property type="entry name" value="SaposinB_dom"/>
</dbReference>
<dbReference type="PROSITE" id="PS50015">
    <property type="entry name" value="SAP_B"/>
    <property type="match status" value="1"/>
</dbReference>
<dbReference type="EMBL" id="CATQJA010001718">
    <property type="protein sequence ID" value="CAJ0568341.1"/>
    <property type="molecule type" value="Genomic_DNA"/>
</dbReference>
<feature type="domain" description="Saposin B-type" evidence="3">
    <location>
        <begin position="50"/>
        <end position="132"/>
    </location>
</feature>
<dbReference type="SUPFAM" id="SSF47862">
    <property type="entry name" value="Saposin"/>
    <property type="match status" value="1"/>
</dbReference>
<dbReference type="Proteomes" id="UP001177023">
    <property type="component" value="Unassembled WGS sequence"/>
</dbReference>
<evidence type="ECO:0000313" key="4">
    <source>
        <dbReference type="EMBL" id="CAJ0568341.1"/>
    </source>
</evidence>
<name>A0AA36CHU4_9BILA</name>
<dbReference type="AlphaFoldDB" id="A0AA36CHU4"/>
<evidence type="ECO:0000256" key="1">
    <source>
        <dbReference type="ARBA" id="ARBA00023157"/>
    </source>
</evidence>
<accession>A0AA36CHU4</accession>
<feature type="non-terminal residue" evidence="4">
    <location>
        <position position="168"/>
    </location>
</feature>
<evidence type="ECO:0000259" key="3">
    <source>
        <dbReference type="PROSITE" id="PS50015"/>
    </source>
</evidence>
<dbReference type="Gene3D" id="1.10.225.10">
    <property type="entry name" value="Saposin-like"/>
    <property type="match status" value="1"/>
</dbReference>
<keyword evidence="1" id="KW-1015">Disulfide bond</keyword>
<protein>
    <recommendedName>
        <fullName evidence="3">Saposin B-type domain-containing protein</fullName>
    </recommendedName>
</protein>
<comment type="caution">
    <text evidence="4">The sequence shown here is derived from an EMBL/GenBank/DDBJ whole genome shotgun (WGS) entry which is preliminary data.</text>
</comment>
<organism evidence="4 5">
    <name type="scientific">Mesorhabditis spiculigera</name>
    <dbReference type="NCBI Taxonomy" id="96644"/>
    <lineage>
        <taxon>Eukaryota</taxon>
        <taxon>Metazoa</taxon>
        <taxon>Ecdysozoa</taxon>
        <taxon>Nematoda</taxon>
        <taxon>Chromadorea</taxon>
        <taxon>Rhabditida</taxon>
        <taxon>Rhabditina</taxon>
        <taxon>Rhabditomorpha</taxon>
        <taxon>Rhabditoidea</taxon>
        <taxon>Rhabditidae</taxon>
        <taxon>Mesorhabditinae</taxon>
        <taxon>Mesorhabditis</taxon>
    </lineage>
</organism>
<feature type="region of interest" description="Disordered" evidence="2">
    <location>
        <begin position="140"/>
        <end position="168"/>
    </location>
</feature>
<reference evidence="4" key="1">
    <citation type="submission" date="2023-06" db="EMBL/GenBank/DDBJ databases">
        <authorList>
            <person name="Delattre M."/>
        </authorList>
    </citation>
    <scope>NUCLEOTIDE SEQUENCE</scope>
    <source>
        <strain evidence="4">AF72</strain>
    </source>
</reference>
<gene>
    <name evidence="4" type="ORF">MSPICULIGERA_LOCUS6863</name>
</gene>
<sequence length="168" mass="18799">MTGSIPRSVVCFALLYSALHLIIHAVAEVEGDQIEVGLPVTPHEADALTPEERCEACQIVLRTVYGHFGRQVPSRRKLAHQLRHECNRHYQYRKKCILFTRLNTETIFREMANADFKPIKPCTLLKECKRLQSPIVEGAEFPSENATLQPTSPPAPPADTTPAVTLAK</sequence>
<evidence type="ECO:0000313" key="5">
    <source>
        <dbReference type="Proteomes" id="UP001177023"/>
    </source>
</evidence>
<evidence type="ECO:0000256" key="2">
    <source>
        <dbReference type="SAM" id="MobiDB-lite"/>
    </source>
</evidence>
<proteinExistence type="predicted"/>
<keyword evidence="5" id="KW-1185">Reference proteome</keyword>
<dbReference type="InterPro" id="IPR011001">
    <property type="entry name" value="Saposin-like"/>
</dbReference>